<evidence type="ECO:0000313" key="3">
    <source>
        <dbReference type="Proteomes" id="UP000292262"/>
    </source>
</evidence>
<reference evidence="2 3" key="1">
    <citation type="submission" date="2019-02" db="EMBL/GenBank/DDBJ databases">
        <title>Genomic Encyclopedia of Type Strains, Phase IV (KMG-IV): sequencing the most valuable type-strain genomes for metagenomic binning, comparative biology and taxonomic classification.</title>
        <authorList>
            <person name="Goeker M."/>
        </authorList>
    </citation>
    <scope>NUCLEOTIDE SEQUENCE [LARGE SCALE GENOMIC DNA]</scope>
    <source>
        <strain evidence="2 3">DSM 17196</strain>
    </source>
</reference>
<dbReference type="AlphaFoldDB" id="A0A4Q7PJL6"/>
<dbReference type="OrthoDB" id="1446823at2"/>
<gene>
    <name evidence="2" type="ORF">EV197_1251</name>
</gene>
<organism evidence="2 3">
    <name type="scientific">Aquimarina brevivitae</name>
    <dbReference type="NCBI Taxonomy" id="323412"/>
    <lineage>
        <taxon>Bacteria</taxon>
        <taxon>Pseudomonadati</taxon>
        <taxon>Bacteroidota</taxon>
        <taxon>Flavobacteriia</taxon>
        <taxon>Flavobacteriales</taxon>
        <taxon>Flavobacteriaceae</taxon>
        <taxon>Aquimarina</taxon>
    </lineage>
</organism>
<proteinExistence type="predicted"/>
<keyword evidence="3" id="KW-1185">Reference proteome</keyword>
<dbReference type="EMBL" id="SGXE01000001">
    <property type="protein sequence ID" value="RZT00021.1"/>
    <property type="molecule type" value="Genomic_DNA"/>
</dbReference>
<comment type="caution">
    <text evidence="2">The sequence shown here is derived from an EMBL/GenBank/DDBJ whole genome shotgun (WGS) entry which is preliminary data.</text>
</comment>
<dbReference type="RefSeq" id="WP_130285826.1">
    <property type="nucleotide sequence ID" value="NZ_SGXE01000001.1"/>
</dbReference>
<keyword evidence="1" id="KW-0732">Signal</keyword>
<accession>A0A4Q7PJL6</accession>
<evidence type="ECO:0000313" key="2">
    <source>
        <dbReference type="EMBL" id="RZT00021.1"/>
    </source>
</evidence>
<sequence>MKKFVFFNFMAFVLCLSVSFSAISDQDIKVGEELTLASPSSNNYAYINFPKNNFILKKGGILNFKSLPGTKVVVTEINSANDGNTVVTVKRKDGGTFLNSLRTLTIHYEKAIESNEVTK</sequence>
<feature type="chain" id="PRO_5020736221" evidence="1">
    <location>
        <begin position="25"/>
        <end position="119"/>
    </location>
</feature>
<name>A0A4Q7PJL6_9FLAO</name>
<feature type="signal peptide" evidence="1">
    <location>
        <begin position="1"/>
        <end position="24"/>
    </location>
</feature>
<dbReference type="Proteomes" id="UP000292262">
    <property type="component" value="Unassembled WGS sequence"/>
</dbReference>
<protein>
    <submittedName>
        <fullName evidence="2">Uncharacterized protein</fullName>
    </submittedName>
</protein>
<evidence type="ECO:0000256" key="1">
    <source>
        <dbReference type="SAM" id="SignalP"/>
    </source>
</evidence>